<keyword evidence="1" id="KW-1133">Transmembrane helix</keyword>
<dbReference type="STRING" id="743788.S8EK92"/>
<keyword evidence="3" id="KW-1185">Reference proteome</keyword>
<dbReference type="HOGENOM" id="CLU_085417_1_0_1"/>
<evidence type="ECO:0000313" key="2">
    <source>
        <dbReference type="EMBL" id="EPT03699.1"/>
    </source>
</evidence>
<evidence type="ECO:0000313" key="3">
    <source>
        <dbReference type="Proteomes" id="UP000015241"/>
    </source>
</evidence>
<dbReference type="Proteomes" id="UP000015241">
    <property type="component" value="Unassembled WGS sequence"/>
</dbReference>
<reference evidence="2 3" key="1">
    <citation type="journal article" date="2012" name="Science">
        <title>The Paleozoic origin of enzymatic lignin decomposition reconstructed from 31 fungal genomes.</title>
        <authorList>
            <person name="Floudas D."/>
            <person name="Binder M."/>
            <person name="Riley R."/>
            <person name="Barry K."/>
            <person name="Blanchette R.A."/>
            <person name="Henrissat B."/>
            <person name="Martinez A.T."/>
            <person name="Otillar R."/>
            <person name="Spatafora J.W."/>
            <person name="Yadav J.S."/>
            <person name="Aerts A."/>
            <person name="Benoit I."/>
            <person name="Boyd A."/>
            <person name="Carlson A."/>
            <person name="Copeland A."/>
            <person name="Coutinho P.M."/>
            <person name="de Vries R.P."/>
            <person name="Ferreira P."/>
            <person name="Findley K."/>
            <person name="Foster B."/>
            <person name="Gaskell J."/>
            <person name="Glotzer D."/>
            <person name="Gorecki P."/>
            <person name="Heitman J."/>
            <person name="Hesse C."/>
            <person name="Hori C."/>
            <person name="Igarashi K."/>
            <person name="Jurgens J.A."/>
            <person name="Kallen N."/>
            <person name="Kersten P."/>
            <person name="Kohler A."/>
            <person name="Kuees U."/>
            <person name="Kumar T.K.A."/>
            <person name="Kuo A."/>
            <person name="LaButti K."/>
            <person name="Larrondo L.F."/>
            <person name="Lindquist E."/>
            <person name="Ling A."/>
            <person name="Lombard V."/>
            <person name="Lucas S."/>
            <person name="Lundell T."/>
            <person name="Martin R."/>
            <person name="McLaughlin D.J."/>
            <person name="Morgenstern I."/>
            <person name="Morin E."/>
            <person name="Murat C."/>
            <person name="Nagy L.G."/>
            <person name="Nolan M."/>
            <person name="Ohm R.A."/>
            <person name="Patyshakuliyeva A."/>
            <person name="Rokas A."/>
            <person name="Ruiz-Duenas F.J."/>
            <person name="Sabat G."/>
            <person name="Salamov A."/>
            <person name="Samejima M."/>
            <person name="Schmutz J."/>
            <person name="Slot J.C."/>
            <person name="St John F."/>
            <person name="Stenlid J."/>
            <person name="Sun H."/>
            <person name="Sun S."/>
            <person name="Syed K."/>
            <person name="Tsang A."/>
            <person name="Wiebenga A."/>
            <person name="Young D."/>
            <person name="Pisabarro A."/>
            <person name="Eastwood D.C."/>
            <person name="Martin F."/>
            <person name="Cullen D."/>
            <person name="Grigoriev I.V."/>
            <person name="Hibbett D.S."/>
        </authorList>
    </citation>
    <scope>NUCLEOTIDE SEQUENCE</scope>
    <source>
        <strain evidence="3">FP-58527</strain>
    </source>
</reference>
<dbReference type="eggNOG" id="ENOG502S3TP">
    <property type="taxonomic scope" value="Eukaryota"/>
</dbReference>
<feature type="transmembrane region" description="Helical" evidence="1">
    <location>
        <begin position="24"/>
        <end position="42"/>
    </location>
</feature>
<sequence>MPTETSNEDYGSQPKRTIHLNVPPHVYILPGTAFAVGAMIGLRQGARTASMQFLAENVHRPPTTVQGWYFYNKTKNYRVLMAGLKEAGWNAARLTAITGTFVAVSEACEYMGGVWGEVREVASCVGIAAAFSGVYRQPWREARRTLLLGVLTGAVLRGLRGTRERLGLRRAAEVGAGQGTGEAEVA</sequence>
<dbReference type="AlphaFoldDB" id="S8EK92"/>
<keyword evidence="1" id="KW-0472">Membrane</keyword>
<name>S8EK92_FOMSC</name>
<gene>
    <name evidence="2" type="ORF">FOMPIDRAFT_1141925</name>
</gene>
<dbReference type="PANTHER" id="PTHR37852">
    <property type="entry name" value="YALI0B21208P"/>
    <property type="match status" value="1"/>
</dbReference>
<evidence type="ECO:0000256" key="1">
    <source>
        <dbReference type="SAM" id="Phobius"/>
    </source>
</evidence>
<keyword evidence="1" id="KW-0812">Transmembrane</keyword>
<organism evidence="2 3">
    <name type="scientific">Fomitopsis schrenkii</name>
    <name type="common">Brown rot fungus</name>
    <dbReference type="NCBI Taxonomy" id="2126942"/>
    <lineage>
        <taxon>Eukaryota</taxon>
        <taxon>Fungi</taxon>
        <taxon>Dikarya</taxon>
        <taxon>Basidiomycota</taxon>
        <taxon>Agaricomycotina</taxon>
        <taxon>Agaricomycetes</taxon>
        <taxon>Polyporales</taxon>
        <taxon>Fomitopsis</taxon>
    </lineage>
</organism>
<dbReference type="EMBL" id="KE504129">
    <property type="protein sequence ID" value="EPT03699.1"/>
    <property type="molecule type" value="Genomic_DNA"/>
</dbReference>
<dbReference type="InParanoid" id="S8EK92"/>
<protein>
    <submittedName>
        <fullName evidence="2">Uncharacterized protein</fullName>
    </submittedName>
</protein>
<proteinExistence type="predicted"/>
<dbReference type="OrthoDB" id="5584028at2759"/>
<dbReference type="PANTHER" id="PTHR37852:SF1">
    <property type="entry name" value="HIG1 DOMAIN-CONTAINING PROTEIN"/>
    <property type="match status" value="1"/>
</dbReference>
<accession>S8EK92</accession>